<evidence type="ECO:0000313" key="3">
    <source>
        <dbReference type="Proteomes" id="UP000054166"/>
    </source>
</evidence>
<dbReference type="InParanoid" id="A0A0C3EVT7"/>
<gene>
    <name evidence="2" type="ORF">PILCRDRAFT_91535</name>
</gene>
<reference evidence="3" key="2">
    <citation type="submission" date="2015-01" db="EMBL/GenBank/DDBJ databases">
        <title>Evolutionary Origins and Diversification of the Mycorrhizal Mutualists.</title>
        <authorList>
            <consortium name="DOE Joint Genome Institute"/>
            <consortium name="Mycorrhizal Genomics Consortium"/>
            <person name="Kohler A."/>
            <person name="Kuo A."/>
            <person name="Nagy L.G."/>
            <person name="Floudas D."/>
            <person name="Copeland A."/>
            <person name="Barry K.W."/>
            <person name="Cichocki N."/>
            <person name="Veneault-Fourrey C."/>
            <person name="LaButti K."/>
            <person name="Lindquist E.A."/>
            <person name="Lipzen A."/>
            <person name="Lundell T."/>
            <person name="Morin E."/>
            <person name="Murat C."/>
            <person name="Riley R."/>
            <person name="Ohm R."/>
            <person name="Sun H."/>
            <person name="Tunlid A."/>
            <person name="Henrissat B."/>
            <person name="Grigoriev I.V."/>
            <person name="Hibbett D.S."/>
            <person name="Martin F."/>
        </authorList>
    </citation>
    <scope>NUCLEOTIDE SEQUENCE [LARGE SCALE GENOMIC DNA]</scope>
    <source>
        <strain evidence="3">F 1598</strain>
    </source>
</reference>
<keyword evidence="3" id="KW-1185">Reference proteome</keyword>
<name>A0A0C3EVT7_PILCF</name>
<dbReference type="HOGENOM" id="CLU_1448245_0_0_1"/>
<dbReference type="AlphaFoldDB" id="A0A0C3EVT7"/>
<accession>A0A0C3EVT7</accession>
<feature type="region of interest" description="Disordered" evidence="1">
    <location>
        <begin position="155"/>
        <end position="177"/>
    </location>
</feature>
<evidence type="ECO:0000313" key="2">
    <source>
        <dbReference type="EMBL" id="KIM76615.1"/>
    </source>
</evidence>
<proteinExistence type="predicted"/>
<protein>
    <submittedName>
        <fullName evidence="2">Uncharacterized protein</fullName>
    </submittedName>
</protein>
<dbReference type="Proteomes" id="UP000054166">
    <property type="component" value="Unassembled WGS sequence"/>
</dbReference>
<sequence length="187" mass="20535">MSDPPSTPSVKTPIKVVCTCTACAKLFFINQQGEQQPGQEVASSTRTLHRKKDRLALAEHSTPAVEPEHDQATPDQVDVSLADGGVEAEVEIIRRGRAFDPRDLVENGDDTVWLHLKCGLSRTATNQTLKVLGFIVVMAINFGHLLAHSDPYHDYQPVSKPDPPRLPHDSPSFNQCDALHLGQPRMA</sequence>
<organism evidence="2 3">
    <name type="scientific">Piloderma croceum (strain F 1598)</name>
    <dbReference type="NCBI Taxonomy" id="765440"/>
    <lineage>
        <taxon>Eukaryota</taxon>
        <taxon>Fungi</taxon>
        <taxon>Dikarya</taxon>
        <taxon>Basidiomycota</taxon>
        <taxon>Agaricomycotina</taxon>
        <taxon>Agaricomycetes</taxon>
        <taxon>Agaricomycetidae</taxon>
        <taxon>Atheliales</taxon>
        <taxon>Atheliaceae</taxon>
        <taxon>Piloderma</taxon>
    </lineage>
</organism>
<dbReference type="EMBL" id="KN833033">
    <property type="protein sequence ID" value="KIM76615.1"/>
    <property type="molecule type" value="Genomic_DNA"/>
</dbReference>
<evidence type="ECO:0000256" key="1">
    <source>
        <dbReference type="SAM" id="MobiDB-lite"/>
    </source>
</evidence>
<reference evidence="2 3" key="1">
    <citation type="submission" date="2014-04" db="EMBL/GenBank/DDBJ databases">
        <authorList>
            <consortium name="DOE Joint Genome Institute"/>
            <person name="Kuo A."/>
            <person name="Tarkka M."/>
            <person name="Buscot F."/>
            <person name="Kohler A."/>
            <person name="Nagy L.G."/>
            <person name="Floudas D."/>
            <person name="Copeland A."/>
            <person name="Barry K.W."/>
            <person name="Cichocki N."/>
            <person name="Veneault-Fourrey C."/>
            <person name="LaButti K."/>
            <person name="Lindquist E.A."/>
            <person name="Lipzen A."/>
            <person name="Lundell T."/>
            <person name="Morin E."/>
            <person name="Murat C."/>
            <person name="Sun H."/>
            <person name="Tunlid A."/>
            <person name="Henrissat B."/>
            <person name="Grigoriev I.V."/>
            <person name="Hibbett D.S."/>
            <person name="Martin F."/>
            <person name="Nordberg H.P."/>
            <person name="Cantor M.N."/>
            <person name="Hua S.X."/>
        </authorList>
    </citation>
    <scope>NUCLEOTIDE SEQUENCE [LARGE SCALE GENOMIC DNA]</scope>
    <source>
        <strain evidence="2 3">F 1598</strain>
    </source>
</reference>